<dbReference type="CDD" id="cd00067">
    <property type="entry name" value="GAL4"/>
    <property type="match status" value="1"/>
</dbReference>
<dbReference type="GO" id="GO:0003677">
    <property type="term" value="F:DNA binding"/>
    <property type="evidence" value="ECO:0007669"/>
    <property type="project" value="UniProtKB-KW"/>
</dbReference>
<keyword evidence="1" id="KW-0479">Metal-binding</keyword>
<gene>
    <name evidence="8" type="ORF">BO94DRAFT_591324</name>
</gene>
<dbReference type="EMBL" id="MSFK01000056">
    <property type="protein sequence ID" value="PWY65671.1"/>
    <property type="molecule type" value="Genomic_DNA"/>
</dbReference>
<dbReference type="PANTHER" id="PTHR36206:SF12">
    <property type="entry name" value="ASPERCRYPTIN BIOSYNTHESIS CLUSTER-SPECIFIC TRANSCRIPTION REGULATOR ATNN-RELATED"/>
    <property type="match status" value="1"/>
</dbReference>
<keyword evidence="5" id="KW-0804">Transcription</keyword>
<evidence type="ECO:0000256" key="5">
    <source>
        <dbReference type="ARBA" id="ARBA00023163"/>
    </source>
</evidence>
<dbReference type="RefSeq" id="XP_025461498.1">
    <property type="nucleotide sequence ID" value="XM_025616105.1"/>
</dbReference>
<dbReference type="Pfam" id="PF00172">
    <property type="entry name" value="Zn_clus"/>
    <property type="match status" value="1"/>
</dbReference>
<dbReference type="InterPro" id="IPR036864">
    <property type="entry name" value="Zn2-C6_fun-type_DNA-bd_sf"/>
</dbReference>
<feature type="domain" description="Zn(2)-C6 fungal-type" evidence="7">
    <location>
        <begin position="80"/>
        <end position="108"/>
    </location>
</feature>
<keyword evidence="2" id="KW-0862">Zinc</keyword>
<evidence type="ECO:0000256" key="6">
    <source>
        <dbReference type="ARBA" id="ARBA00023242"/>
    </source>
</evidence>
<name>A0A317UWA3_9EURO</name>
<dbReference type="Gene3D" id="4.10.240.10">
    <property type="entry name" value="Zn(2)-C6 fungal-type DNA-binding domain"/>
    <property type="match status" value="1"/>
</dbReference>
<dbReference type="InterPro" id="IPR052360">
    <property type="entry name" value="Transcr_Regulatory_Proteins"/>
</dbReference>
<keyword evidence="4" id="KW-0238">DNA-binding</keyword>
<evidence type="ECO:0000256" key="1">
    <source>
        <dbReference type="ARBA" id="ARBA00022723"/>
    </source>
</evidence>
<evidence type="ECO:0000256" key="2">
    <source>
        <dbReference type="ARBA" id="ARBA00022833"/>
    </source>
</evidence>
<evidence type="ECO:0000256" key="4">
    <source>
        <dbReference type="ARBA" id="ARBA00023125"/>
    </source>
</evidence>
<organism evidence="8 9">
    <name type="scientific">Aspergillus sclerotioniger CBS 115572</name>
    <dbReference type="NCBI Taxonomy" id="1450535"/>
    <lineage>
        <taxon>Eukaryota</taxon>
        <taxon>Fungi</taxon>
        <taxon>Dikarya</taxon>
        <taxon>Ascomycota</taxon>
        <taxon>Pezizomycotina</taxon>
        <taxon>Eurotiomycetes</taxon>
        <taxon>Eurotiomycetidae</taxon>
        <taxon>Eurotiales</taxon>
        <taxon>Aspergillaceae</taxon>
        <taxon>Aspergillus</taxon>
        <taxon>Aspergillus subgen. Circumdati</taxon>
    </lineage>
</organism>
<keyword evidence="9" id="KW-1185">Reference proteome</keyword>
<sequence>MANGYKVEEGTGIKDRHHVLMLAGPGSPFFQWLLLAAASTISRLLVAHSMLSPTTEELCSRLNKSGKQRQKQWRPRSKTGCFTCRIRRVKCDESKPSCRKCTSTGRKCDGYEGPSNKRTKSTLTYTHNLVQVPSDWNLVGHNSMENTYFNYFRMVTIPSLTGFFDSGIWSYRLPQVSHHYPALWHAMAALASLHWDFLEEETPITPVRVSQSNRVQFALRQHTKSIQLLREMISWTRLTVHDKLAILGTCIIYICLFSLQGLHWESFKHIGGALMICYNWRLEFEAHDSVDMSPLVVLLAQLDSQARPMFLLQQLPIPWAQTQFALPAPQTHFTSLPEAHESLEVHINNMLQVVTSGSDIAAAEGPAKLEKCHEDFRQWDERLARYLATSSPDRENKGLNILYLRRLYAKVLLCLDPSKGELGHDDFIDDYAQMLQLVGTILEDESLEEALTPALIQPKRHFSLESTVTEAFFLIAARCREPMIRQKALKYMKLYPRREGICGTMLALHAGEKLIEIERTACQTAPLGSCTHGRWVCANHRMAVLRFADLTGERVSFEMLTAEEAKRGIPGRVFIFQKTR</sequence>
<dbReference type="SMART" id="SM00066">
    <property type="entry name" value="GAL4"/>
    <property type="match status" value="1"/>
</dbReference>
<dbReference type="InterPro" id="IPR001138">
    <property type="entry name" value="Zn2Cys6_DnaBD"/>
</dbReference>
<dbReference type="GO" id="GO:0009893">
    <property type="term" value="P:positive regulation of metabolic process"/>
    <property type="evidence" value="ECO:0007669"/>
    <property type="project" value="UniProtKB-ARBA"/>
</dbReference>
<dbReference type="SUPFAM" id="SSF57701">
    <property type="entry name" value="Zn2/Cys6 DNA-binding domain"/>
    <property type="match status" value="1"/>
</dbReference>
<evidence type="ECO:0000313" key="8">
    <source>
        <dbReference type="EMBL" id="PWY65671.1"/>
    </source>
</evidence>
<dbReference type="PANTHER" id="PTHR36206">
    <property type="entry name" value="ASPERCRYPTIN BIOSYNTHESIS CLUSTER-SPECIFIC TRANSCRIPTION REGULATOR ATNN-RELATED"/>
    <property type="match status" value="1"/>
</dbReference>
<reference evidence="8 9" key="1">
    <citation type="submission" date="2016-12" db="EMBL/GenBank/DDBJ databases">
        <title>The genomes of Aspergillus section Nigri reveals drivers in fungal speciation.</title>
        <authorList>
            <consortium name="DOE Joint Genome Institute"/>
            <person name="Vesth T.C."/>
            <person name="Nybo J."/>
            <person name="Theobald S."/>
            <person name="Brandl J."/>
            <person name="Frisvad J.C."/>
            <person name="Nielsen K.F."/>
            <person name="Lyhne E.K."/>
            <person name="Kogle M.E."/>
            <person name="Kuo A."/>
            <person name="Riley R."/>
            <person name="Clum A."/>
            <person name="Nolan M."/>
            <person name="Lipzen A."/>
            <person name="Salamov A."/>
            <person name="Henrissat B."/>
            <person name="Wiebenga A."/>
            <person name="De Vries R.P."/>
            <person name="Grigoriev I.V."/>
            <person name="Mortensen U.H."/>
            <person name="Andersen M.R."/>
            <person name="Baker S.E."/>
        </authorList>
    </citation>
    <scope>NUCLEOTIDE SEQUENCE [LARGE SCALE GENOMIC DNA]</scope>
    <source>
        <strain evidence="8 9">CBS 115572</strain>
    </source>
</reference>
<evidence type="ECO:0000313" key="9">
    <source>
        <dbReference type="Proteomes" id="UP000246702"/>
    </source>
</evidence>
<dbReference type="OrthoDB" id="2593732at2759"/>
<dbReference type="AlphaFoldDB" id="A0A317UWA3"/>
<dbReference type="PROSITE" id="PS00463">
    <property type="entry name" value="ZN2_CY6_FUNGAL_1"/>
    <property type="match status" value="1"/>
</dbReference>
<dbReference type="GeneID" id="37118248"/>
<dbReference type="GO" id="GO:0000981">
    <property type="term" value="F:DNA-binding transcription factor activity, RNA polymerase II-specific"/>
    <property type="evidence" value="ECO:0007669"/>
    <property type="project" value="InterPro"/>
</dbReference>
<keyword evidence="6" id="KW-0539">Nucleus</keyword>
<protein>
    <recommendedName>
        <fullName evidence="7">Zn(2)-C6 fungal-type domain-containing protein</fullName>
    </recommendedName>
</protein>
<comment type="caution">
    <text evidence="8">The sequence shown here is derived from an EMBL/GenBank/DDBJ whole genome shotgun (WGS) entry which is preliminary data.</text>
</comment>
<dbReference type="GO" id="GO:0008270">
    <property type="term" value="F:zinc ion binding"/>
    <property type="evidence" value="ECO:0007669"/>
    <property type="project" value="InterPro"/>
</dbReference>
<dbReference type="Proteomes" id="UP000246702">
    <property type="component" value="Unassembled WGS sequence"/>
</dbReference>
<dbReference type="PROSITE" id="PS50048">
    <property type="entry name" value="ZN2_CY6_FUNGAL_2"/>
    <property type="match status" value="1"/>
</dbReference>
<keyword evidence="3" id="KW-0805">Transcription regulation</keyword>
<evidence type="ECO:0000259" key="7">
    <source>
        <dbReference type="PROSITE" id="PS50048"/>
    </source>
</evidence>
<proteinExistence type="predicted"/>
<accession>A0A317UWA3</accession>
<evidence type="ECO:0000256" key="3">
    <source>
        <dbReference type="ARBA" id="ARBA00023015"/>
    </source>
</evidence>